<organism evidence="1 2">
    <name type="scientific">Plenodomus tracheiphilus IPT5</name>
    <dbReference type="NCBI Taxonomy" id="1408161"/>
    <lineage>
        <taxon>Eukaryota</taxon>
        <taxon>Fungi</taxon>
        <taxon>Dikarya</taxon>
        <taxon>Ascomycota</taxon>
        <taxon>Pezizomycotina</taxon>
        <taxon>Dothideomycetes</taxon>
        <taxon>Pleosporomycetidae</taxon>
        <taxon>Pleosporales</taxon>
        <taxon>Pleosporineae</taxon>
        <taxon>Leptosphaeriaceae</taxon>
        <taxon>Plenodomus</taxon>
    </lineage>
</organism>
<name>A0A6A7AZR7_9PLEO</name>
<dbReference type="EMBL" id="MU006315">
    <property type="protein sequence ID" value="KAF2848740.1"/>
    <property type="molecule type" value="Genomic_DNA"/>
</dbReference>
<dbReference type="PROSITE" id="PS51257">
    <property type="entry name" value="PROKAR_LIPOPROTEIN"/>
    <property type="match status" value="1"/>
</dbReference>
<dbReference type="Proteomes" id="UP000799423">
    <property type="component" value="Unassembled WGS sequence"/>
</dbReference>
<gene>
    <name evidence="1" type="ORF">T440DRAFT_469811</name>
</gene>
<accession>A0A6A7AZR7</accession>
<keyword evidence="2" id="KW-1185">Reference proteome</keyword>
<proteinExistence type="predicted"/>
<evidence type="ECO:0000313" key="2">
    <source>
        <dbReference type="Proteomes" id="UP000799423"/>
    </source>
</evidence>
<dbReference type="AlphaFoldDB" id="A0A6A7AZR7"/>
<sequence length="228" mass="24957">MIIAQGKCVLRPQLPIGSVSISSSCHFPLLANFPIVRSSSIPELCPQLLSSSCLRWSLSAVFPYRSFGRCESERAYLLAFFICAFWPVRSGSWAHKLSFASSAGSSHLHLAQATLLSPHPLPLPCPHPSLSPLVSQSNQCPSLIPRLHLINPIACAYTESFLAFHRSASQTAPTDSSVSTTQPSASRLPCNVAPPLGLSLHRQSHRVIEELYVYFCHQTPSLGRRQEV</sequence>
<evidence type="ECO:0000313" key="1">
    <source>
        <dbReference type="EMBL" id="KAF2848740.1"/>
    </source>
</evidence>
<protein>
    <submittedName>
        <fullName evidence="1">Uncharacterized protein</fullName>
    </submittedName>
</protein>
<reference evidence="1" key="1">
    <citation type="submission" date="2020-01" db="EMBL/GenBank/DDBJ databases">
        <authorList>
            <consortium name="DOE Joint Genome Institute"/>
            <person name="Haridas S."/>
            <person name="Albert R."/>
            <person name="Binder M."/>
            <person name="Bloem J."/>
            <person name="Labutti K."/>
            <person name="Salamov A."/>
            <person name="Andreopoulos B."/>
            <person name="Baker S.E."/>
            <person name="Barry K."/>
            <person name="Bills G."/>
            <person name="Bluhm B.H."/>
            <person name="Cannon C."/>
            <person name="Castanera R."/>
            <person name="Culley D.E."/>
            <person name="Daum C."/>
            <person name="Ezra D."/>
            <person name="Gonzalez J.B."/>
            <person name="Henrissat B."/>
            <person name="Kuo A."/>
            <person name="Liang C."/>
            <person name="Lipzen A."/>
            <person name="Lutzoni F."/>
            <person name="Magnuson J."/>
            <person name="Mondo S."/>
            <person name="Nolan M."/>
            <person name="Ohm R."/>
            <person name="Pangilinan J."/>
            <person name="Park H.-J."/>
            <person name="Ramirez L."/>
            <person name="Alfaro M."/>
            <person name="Sun H."/>
            <person name="Tritt A."/>
            <person name="Yoshinaga Y."/>
            <person name="Zwiers L.-H."/>
            <person name="Turgeon B.G."/>
            <person name="Goodwin S.B."/>
            <person name="Spatafora J.W."/>
            <person name="Crous P.W."/>
            <person name="Grigoriev I.V."/>
        </authorList>
    </citation>
    <scope>NUCLEOTIDE SEQUENCE</scope>
    <source>
        <strain evidence="1">IPT5</strain>
    </source>
</reference>